<sequence length="245" mass="27674">MGILMRLAVRVSRLRKGQSKVVLVLCGGYRGPFEGERIRRTVRRGVRIADALDSSPPDVWIYGADCHRLPAIKSGSLEAWIADWAVLARSPVFGKSKENGNPLARSTEEYGLFKGGSVASAMKILRTEYRSSRVPVLVLFHVESMEGEDCGVARELEKASVNSLFWQFLAQLDEMHPSVLNRLDDVRRERPSITNAHYNNSWDMDTSVGMDTFMQYGMIKPYARWAREPRRRRLGCSALSTEPPQ</sequence>
<comment type="caution">
    <text evidence="2">The sequence shown here is derived from an EMBL/GenBank/DDBJ whole genome shotgun (WGS) entry which is preliminary data.</text>
</comment>
<dbReference type="Proteomes" id="UP001598352">
    <property type="component" value="Unassembled WGS sequence"/>
</dbReference>
<evidence type="ECO:0000259" key="1">
    <source>
        <dbReference type="Pfam" id="PF10138"/>
    </source>
</evidence>
<evidence type="ECO:0000313" key="2">
    <source>
        <dbReference type="EMBL" id="MFD4828134.1"/>
    </source>
</evidence>
<name>A0ABW6FC69_9ACTN</name>
<reference evidence="2 3" key="1">
    <citation type="submission" date="2024-09" db="EMBL/GenBank/DDBJ databases">
        <title>The Natural Products Discovery Center: Release of the First 8490 Sequenced Strains for Exploring Actinobacteria Biosynthetic Diversity.</title>
        <authorList>
            <person name="Kalkreuter E."/>
            <person name="Kautsar S.A."/>
            <person name="Yang D."/>
            <person name="Bader C.D."/>
            <person name="Teijaro C.N."/>
            <person name="Fluegel L."/>
            <person name="Davis C.M."/>
            <person name="Simpson J.R."/>
            <person name="Lauterbach L."/>
            <person name="Steele A.D."/>
            <person name="Gui C."/>
            <person name="Meng S."/>
            <person name="Li G."/>
            <person name="Viehrig K."/>
            <person name="Ye F."/>
            <person name="Su P."/>
            <person name="Kiefer A.F."/>
            <person name="Nichols A."/>
            <person name="Cepeda A.J."/>
            <person name="Yan W."/>
            <person name="Fan B."/>
            <person name="Jiang Y."/>
            <person name="Adhikari A."/>
            <person name="Zheng C.-J."/>
            <person name="Schuster L."/>
            <person name="Cowan T.M."/>
            <person name="Smanski M.J."/>
            <person name="Chevrette M.G."/>
            <person name="De Carvalho L.P.S."/>
            <person name="Shen B."/>
        </authorList>
    </citation>
    <scope>NUCLEOTIDE SEQUENCE [LARGE SCALE GENOMIC DNA]</scope>
    <source>
        <strain evidence="2 3">NPDC058428</strain>
    </source>
</reference>
<protein>
    <submittedName>
        <fullName evidence="2">VWA domain-containing protein</fullName>
    </submittedName>
</protein>
<evidence type="ECO:0000313" key="3">
    <source>
        <dbReference type="Proteomes" id="UP001598352"/>
    </source>
</evidence>
<accession>A0ABW6FC69</accession>
<organism evidence="2 3">
    <name type="scientific">Streptomyces rubiginosohelvolus</name>
    <dbReference type="NCBI Taxonomy" id="67362"/>
    <lineage>
        <taxon>Bacteria</taxon>
        <taxon>Bacillati</taxon>
        <taxon>Actinomycetota</taxon>
        <taxon>Actinomycetes</taxon>
        <taxon>Kitasatosporales</taxon>
        <taxon>Streptomycetaceae</taxon>
        <taxon>Streptomyces</taxon>
    </lineage>
</organism>
<proteinExistence type="predicted"/>
<gene>
    <name evidence="2" type="ORF">ACFWOQ_36770</name>
</gene>
<dbReference type="Pfam" id="PF10138">
    <property type="entry name" value="vWA-TerF-like"/>
    <property type="match status" value="1"/>
</dbReference>
<dbReference type="RefSeq" id="WP_382778109.1">
    <property type="nucleotide sequence ID" value="NZ_JBHXKZ010000061.1"/>
</dbReference>
<feature type="domain" description="vWA found in TerF C terminus" evidence="1">
    <location>
        <begin position="21"/>
        <end position="204"/>
    </location>
</feature>
<keyword evidence="3" id="KW-1185">Reference proteome</keyword>
<dbReference type="EMBL" id="JBHXKZ010000061">
    <property type="protein sequence ID" value="MFD4828134.1"/>
    <property type="molecule type" value="Genomic_DNA"/>
</dbReference>
<dbReference type="InterPro" id="IPR019303">
    <property type="entry name" value="vWA_TerF_C"/>
</dbReference>